<dbReference type="GO" id="GO:0016811">
    <property type="term" value="F:hydrolase activity, acting on carbon-nitrogen (but not peptide) bonds, in linear amides"/>
    <property type="evidence" value="ECO:0007669"/>
    <property type="project" value="InterPro"/>
</dbReference>
<sequence length="274" mass="30642">MKGTTDQQIDELLTYIDGTARNEVSFSFDVYPYLPGSTMLNFLLPYDVWEDGPLRVLAKLRDPRVRREFARGLVTSRTNLDNVHIAWLPGRENERHIGKLLSDYVAEVDKAPEDALCDLLIEENLAVLLVFHHGDDAMVGDFLAHDCYMMGTDGIYFPDGRVHPRMYGSAPRLLGPCVRDARLFSLEEAVTKLSDRPARRFGCAQRGQVREGWFADLVVFDEPTVTDTATYEDPHQLPTGIDHVVVNGTPIIADGVAVENLGDPLPGRSLTFQP</sequence>
<dbReference type="InterPro" id="IPR011059">
    <property type="entry name" value="Metal-dep_hydrolase_composite"/>
</dbReference>
<dbReference type="EMBL" id="UINC01142117">
    <property type="protein sequence ID" value="SVD30259.1"/>
    <property type="molecule type" value="Genomic_DNA"/>
</dbReference>
<accession>A0A382U7I8</accession>
<name>A0A382U7I8_9ZZZZ</name>
<gene>
    <name evidence="2" type="ORF">METZ01_LOCUS383113</name>
</gene>
<organism evidence="2">
    <name type="scientific">marine metagenome</name>
    <dbReference type="NCBI Taxonomy" id="408172"/>
    <lineage>
        <taxon>unclassified sequences</taxon>
        <taxon>metagenomes</taxon>
        <taxon>ecological metagenomes</taxon>
    </lineage>
</organism>
<proteinExistence type="predicted"/>
<dbReference type="SUPFAM" id="SSF51338">
    <property type="entry name" value="Composite domain of metallo-dependent hydrolases"/>
    <property type="match status" value="1"/>
</dbReference>
<dbReference type="InterPro" id="IPR023100">
    <property type="entry name" value="D-aminoacylase_insert_dom_sf"/>
</dbReference>
<protein>
    <recommendedName>
        <fullName evidence="1">Amidohydrolase 3 domain-containing protein</fullName>
    </recommendedName>
</protein>
<reference evidence="2" key="1">
    <citation type="submission" date="2018-05" db="EMBL/GenBank/DDBJ databases">
        <authorList>
            <person name="Lanie J.A."/>
            <person name="Ng W.-L."/>
            <person name="Kazmierczak K.M."/>
            <person name="Andrzejewski T.M."/>
            <person name="Davidsen T.M."/>
            <person name="Wayne K.J."/>
            <person name="Tettelin H."/>
            <person name="Glass J.I."/>
            <person name="Rusch D."/>
            <person name="Podicherti R."/>
            <person name="Tsui H.-C.T."/>
            <person name="Winkler M.E."/>
        </authorList>
    </citation>
    <scope>NUCLEOTIDE SEQUENCE</scope>
</reference>
<dbReference type="Gene3D" id="2.30.40.10">
    <property type="entry name" value="Urease, subunit C, domain 1"/>
    <property type="match status" value="1"/>
</dbReference>
<dbReference type="AlphaFoldDB" id="A0A382U7I8"/>
<dbReference type="SUPFAM" id="SSF51556">
    <property type="entry name" value="Metallo-dependent hydrolases"/>
    <property type="match status" value="1"/>
</dbReference>
<dbReference type="InterPro" id="IPR013108">
    <property type="entry name" value="Amidohydro_3"/>
</dbReference>
<dbReference type="Gene3D" id="3.20.20.140">
    <property type="entry name" value="Metal-dependent hydrolases"/>
    <property type="match status" value="1"/>
</dbReference>
<evidence type="ECO:0000259" key="1">
    <source>
        <dbReference type="Pfam" id="PF07969"/>
    </source>
</evidence>
<dbReference type="Gene3D" id="3.30.1490.130">
    <property type="entry name" value="D-aminoacylase. Domain 3"/>
    <property type="match status" value="1"/>
</dbReference>
<evidence type="ECO:0000313" key="2">
    <source>
        <dbReference type="EMBL" id="SVD30259.1"/>
    </source>
</evidence>
<dbReference type="InterPro" id="IPR032466">
    <property type="entry name" value="Metal_Hydrolase"/>
</dbReference>
<dbReference type="Pfam" id="PF07969">
    <property type="entry name" value="Amidohydro_3"/>
    <property type="match status" value="1"/>
</dbReference>
<feature type="domain" description="Amidohydrolase 3" evidence="1">
    <location>
        <begin position="150"/>
        <end position="251"/>
    </location>
</feature>